<feature type="transmembrane region" description="Helical" evidence="1">
    <location>
        <begin position="220"/>
        <end position="240"/>
    </location>
</feature>
<feature type="transmembrane region" description="Helical" evidence="1">
    <location>
        <begin position="106"/>
        <end position="126"/>
    </location>
</feature>
<dbReference type="Pfam" id="PF13231">
    <property type="entry name" value="PMT_2"/>
    <property type="match status" value="1"/>
</dbReference>
<feature type="transmembrane region" description="Helical" evidence="1">
    <location>
        <begin position="132"/>
        <end position="149"/>
    </location>
</feature>
<protein>
    <recommendedName>
        <fullName evidence="2">Glycosyltransferase RgtA/B/C/D-like domain-containing protein</fullName>
    </recommendedName>
</protein>
<organism evidence="3 4">
    <name type="scientific">Desulfofervidus auxilii</name>
    <dbReference type="NCBI Taxonomy" id="1621989"/>
    <lineage>
        <taxon>Bacteria</taxon>
        <taxon>Pseudomonadati</taxon>
        <taxon>Thermodesulfobacteriota</taxon>
        <taxon>Candidatus Desulfofervidia</taxon>
        <taxon>Candidatus Desulfofervidales</taxon>
        <taxon>Candidatus Desulfofervidaceae</taxon>
        <taxon>Candidatus Desulfofervidus</taxon>
    </lineage>
</organism>
<feature type="transmembrane region" description="Helical" evidence="1">
    <location>
        <begin position="181"/>
        <end position="208"/>
    </location>
</feature>
<sequence>MSSKNILIMLGIISLIVFILFYNFIYWEIGTYSPHSPDESNGLFFAKQIIENSEFIWKSQLNERYNVPFFMPRGSVRVGKNLYAPLTAPYFILIIALSFLFKFKYFIVSISGVIGILFFYLLVQYVFKSKKLGLIGAILLAFFPPYVLYTNICVDIIPSLVFWIGSLYYFVRFLNEDDHRFLVLCTLFFIVSIAIRPPHILLAIAYLVPLIMYYKKLFTFRNLSVALSVSVIFVILFFGINHSVYGSFFSTGRTIIGRDIAEAGVIKTLMRIDFNLHAVSRAFNNYLLHYGTLIFVGGVLGIILLKQTNNKMVKTLVYSLIPLSIILLFYFGSNPTFYGFSQTRLQSSLSRYFLPIYVCLIISTVYFLSILKNCKIKTLFITILIVNIQIFTFGSAGSLIDLTLVKEKLYKYNKMVKTTPQKSIFIVKQYDKYIILDRPVMLMWNNEDLEKHPSIEYFYPLLDIDRDLIPIIQKLQNDGYTVYISTESLHAEKKLKKENYKLMKIENTPFMVCVGKVHKGR</sequence>
<feature type="transmembrane region" description="Helical" evidence="1">
    <location>
        <begin position="312"/>
        <end position="332"/>
    </location>
</feature>
<keyword evidence="1" id="KW-0812">Transmembrane</keyword>
<evidence type="ECO:0000259" key="2">
    <source>
        <dbReference type="Pfam" id="PF13231"/>
    </source>
</evidence>
<proteinExistence type="predicted"/>
<dbReference type="EMBL" id="CP013015">
    <property type="protein sequence ID" value="AMM40584.1"/>
    <property type="molecule type" value="Genomic_DNA"/>
</dbReference>
<feature type="domain" description="Glycosyltransferase RgtA/B/C/D-like" evidence="2">
    <location>
        <begin position="105"/>
        <end position="237"/>
    </location>
</feature>
<feature type="transmembrane region" description="Helical" evidence="1">
    <location>
        <begin position="286"/>
        <end position="305"/>
    </location>
</feature>
<evidence type="ECO:0000313" key="3">
    <source>
        <dbReference type="EMBL" id="AMM40584.1"/>
    </source>
</evidence>
<reference evidence="3 4" key="1">
    <citation type="submission" date="2015-10" db="EMBL/GenBank/DDBJ databases">
        <title>Candidatus Desulfofervidus auxilii, a hydrogenotrophic sulfate-reducing bacterium involved in the thermophilic anaerobic oxidation of methane.</title>
        <authorList>
            <person name="Krukenberg V."/>
            <person name="Richter M."/>
            <person name="Wegener G."/>
        </authorList>
    </citation>
    <scope>NUCLEOTIDE SEQUENCE [LARGE SCALE GENOMIC DNA]</scope>
    <source>
        <strain evidence="3 4">HS1</strain>
    </source>
</reference>
<feature type="transmembrane region" description="Helical" evidence="1">
    <location>
        <begin position="7"/>
        <end position="27"/>
    </location>
</feature>
<name>A0A7U4TH88_DESA2</name>
<accession>A0A7U4TH88</accession>
<dbReference type="InterPro" id="IPR038731">
    <property type="entry name" value="RgtA/B/C-like"/>
</dbReference>
<feature type="transmembrane region" description="Helical" evidence="1">
    <location>
        <begin position="378"/>
        <end position="400"/>
    </location>
</feature>
<dbReference type="Proteomes" id="UP000070560">
    <property type="component" value="Chromosome"/>
</dbReference>
<gene>
    <name evidence="3" type="ORF">HS1_000780</name>
</gene>
<keyword evidence="1" id="KW-1133">Transmembrane helix</keyword>
<keyword evidence="4" id="KW-1185">Reference proteome</keyword>
<feature type="transmembrane region" description="Helical" evidence="1">
    <location>
        <begin position="82"/>
        <end position="101"/>
    </location>
</feature>
<dbReference type="OrthoDB" id="2787520at2"/>
<dbReference type="AlphaFoldDB" id="A0A7U4TH88"/>
<evidence type="ECO:0000256" key="1">
    <source>
        <dbReference type="SAM" id="Phobius"/>
    </source>
</evidence>
<dbReference type="KEGG" id="daw:HS1_000780"/>
<feature type="transmembrane region" description="Helical" evidence="1">
    <location>
        <begin position="352"/>
        <end position="371"/>
    </location>
</feature>
<feature type="transmembrane region" description="Helical" evidence="1">
    <location>
        <begin position="156"/>
        <end position="175"/>
    </location>
</feature>
<evidence type="ECO:0000313" key="4">
    <source>
        <dbReference type="Proteomes" id="UP000070560"/>
    </source>
</evidence>
<keyword evidence="1" id="KW-0472">Membrane</keyword>